<dbReference type="Proteomes" id="UP001211173">
    <property type="component" value="Unassembled WGS sequence"/>
</dbReference>
<accession>A0AAW6CLI4</accession>
<dbReference type="EMBL" id="JAQLWV010000017">
    <property type="protein sequence ID" value="MDB7933842.1"/>
    <property type="molecule type" value="Genomic_DNA"/>
</dbReference>
<reference evidence="1" key="1">
    <citation type="submission" date="2023-01" db="EMBL/GenBank/DDBJ databases">
        <title>Human gut microbiome strain richness.</title>
        <authorList>
            <person name="Chen-Liaw A."/>
        </authorList>
    </citation>
    <scope>NUCLEOTIDE SEQUENCE</scope>
    <source>
        <strain evidence="1">1001287st1_F4_1001285I_161205</strain>
    </source>
</reference>
<sequence>MLTTLLGVAAVVCAIGWLKNRLALSSILYYIMWAELPEPSDEEIKYCAKKVAQRVLHIKDRSEL</sequence>
<protein>
    <submittedName>
        <fullName evidence="1">Uncharacterized protein</fullName>
    </submittedName>
</protein>
<organism evidence="1 2">
    <name type="scientific">Flavonifractor plautii</name>
    <name type="common">Fusobacterium plautii</name>
    <dbReference type="NCBI Taxonomy" id="292800"/>
    <lineage>
        <taxon>Bacteria</taxon>
        <taxon>Bacillati</taxon>
        <taxon>Bacillota</taxon>
        <taxon>Clostridia</taxon>
        <taxon>Eubacteriales</taxon>
        <taxon>Oscillospiraceae</taxon>
        <taxon>Flavonifractor</taxon>
    </lineage>
</organism>
<dbReference type="AlphaFoldDB" id="A0AAW6CLI4"/>
<evidence type="ECO:0000313" key="1">
    <source>
        <dbReference type="EMBL" id="MDB7933842.1"/>
    </source>
</evidence>
<dbReference type="RefSeq" id="WP_195384203.1">
    <property type="nucleotide sequence ID" value="NZ_BAABXT010000001.1"/>
</dbReference>
<evidence type="ECO:0000313" key="2">
    <source>
        <dbReference type="Proteomes" id="UP001211173"/>
    </source>
</evidence>
<name>A0AAW6CLI4_FLAPL</name>
<proteinExistence type="predicted"/>
<gene>
    <name evidence="1" type="ORF">PNE06_12240</name>
</gene>
<comment type="caution">
    <text evidence="1">The sequence shown here is derived from an EMBL/GenBank/DDBJ whole genome shotgun (WGS) entry which is preliminary data.</text>
</comment>